<dbReference type="InterPro" id="IPR050922">
    <property type="entry name" value="LytR/CpsA/Psr_CW_biosynth"/>
</dbReference>
<dbReference type="PANTHER" id="PTHR33392:SF6">
    <property type="entry name" value="POLYISOPRENYL-TEICHOIC ACID--PEPTIDOGLYCAN TEICHOIC ACID TRANSFERASE TAGU"/>
    <property type="match status" value="1"/>
</dbReference>
<dbReference type="Pfam" id="PF03816">
    <property type="entry name" value="LytR_cpsA_psr"/>
    <property type="match status" value="1"/>
</dbReference>
<comment type="similarity">
    <text evidence="1">Belongs to the LytR/CpsA/Psr (LCP) family.</text>
</comment>
<dbReference type="EMBL" id="BMOK01000010">
    <property type="protein sequence ID" value="GGL58904.1"/>
    <property type="molecule type" value="Genomic_DNA"/>
</dbReference>
<evidence type="ECO:0000256" key="1">
    <source>
        <dbReference type="ARBA" id="ARBA00006068"/>
    </source>
</evidence>
<feature type="domain" description="Cell envelope-related transcriptional attenuator" evidence="2">
    <location>
        <begin position="91"/>
        <end position="248"/>
    </location>
</feature>
<protein>
    <submittedName>
        <fullName evidence="3">Transcriptional regulator</fullName>
    </submittedName>
</protein>
<sequence>MAHRISDQESRTIYRKTKKRHRGLRITLLVLAFLLVAATAFGAYEYYKLNPQHHFSNLKSIGGSSNVKLKAGVFNMLLIGTDARKGDPAGHTDSMVLIHADLNNHTYDMLSIPRDTRVYMQGYGYTKLTSVQFVSQVKNGTQQGIVDAVKAVSNLTGVPINYYAETNFWGLQYMVDAIGGINMTLPFNVTLTHPWYAEDQGMSFTAGTHALNGKMVTEIVHERYSLPGTDYGRQQLQEAALIGIAQKVMQPANITKLPALAGSLSKFLVATNMSQEDMISFGLSAKSNFHPQQQIHYRQVKGTDAVMYDDVLQANNDQVILDPVELKNVVKTYFAN</sequence>
<evidence type="ECO:0000259" key="2">
    <source>
        <dbReference type="Pfam" id="PF03816"/>
    </source>
</evidence>
<organism evidence="3 4">
    <name type="scientific">Sporolactobacillus putidus</name>
    <dbReference type="NCBI Taxonomy" id="492735"/>
    <lineage>
        <taxon>Bacteria</taxon>
        <taxon>Bacillati</taxon>
        <taxon>Bacillota</taxon>
        <taxon>Bacilli</taxon>
        <taxon>Bacillales</taxon>
        <taxon>Sporolactobacillaceae</taxon>
        <taxon>Sporolactobacillus</taxon>
    </lineage>
</organism>
<evidence type="ECO:0000313" key="3">
    <source>
        <dbReference type="EMBL" id="GGL58904.1"/>
    </source>
</evidence>
<reference evidence="3" key="2">
    <citation type="submission" date="2020-09" db="EMBL/GenBank/DDBJ databases">
        <authorList>
            <person name="Sun Q."/>
            <person name="Ohkuma M."/>
        </authorList>
    </citation>
    <scope>NUCLEOTIDE SEQUENCE</scope>
    <source>
        <strain evidence="3">JCM 15325</strain>
    </source>
</reference>
<keyword evidence="4" id="KW-1185">Reference proteome</keyword>
<dbReference type="Gene3D" id="3.40.630.190">
    <property type="entry name" value="LCP protein"/>
    <property type="match status" value="1"/>
</dbReference>
<dbReference type="Proteomes" id="UP000654670">
    <property type="component" value="Unassembled WGS sequence"/>
</dbReference>
<dbReference type="RefSeq" id="WP_188803609.1">
    <property type="nucleotide sequence ID" value="NZ_BMOK01000010.1"/>
</dbReference>
<dbReference type="InterPro" id="IPR004474">
    <property type="entry name" value="LytR_CpsA_psr"/>
</dbReference>
<dbReference type="AlphaFoldDB" id="A0A917W3N2"/>
<proteinExistence type="inferred from homology"/>
<accession>A0A917W3N2</accession>
<dbReference type="PANTHER" id="PTHR33392">
    <property type="entry name" value="POLYISOPRENYL-TEICHOIC ACID--PEPTIDOGLYCAN TEICHOIC ACID TRANSFERASE TAGU"/>
    <property type="match status" value="1"/>
</dbReference>
<gene>
    <name evidence="3" type="ORF">GCM10007968_23620</name>
</gene>
<comment type="caution">
    <text evidence="3">The sequence shown here is derived from an EMBL/GenBank/DDBJ whole genome shotgun (WGS) entry which is preliminary data.</text>
</comment>
<name>A0A917W3N2_9BACL</name>
<reference evidence="3" key="1">
    <citation type="journal article" date="2014" name="Int. J. Syst. Evol. Microbiol.">
        <title>Complete genome sequence of Corynebacterium casei LMG S-19264T (=DSM 44701T), isolated from a smear-ripened cheese.</title>
        <authorList>
            <consortium name="US DOE Joint Genome Institute (JGI-PGF)"/>
            <person name="Walter F."/>
            <person name="Albersmeier A."/>
            <person name="Kalinowski J."/>
            <person name="Ruckert C."/>
        </authorList>
    </citation>
    <scope>NUCLEOTIDE SEQUENCE</scope>
    <source>
        <strain evidence="3">JCM 15325</strain>
    </source>
</reference>
<dbReference type="NCBIfam" id="TIGR00350">
    <property type="entry name" value="lytR_cpsA_psr"/>
    <property type="match status" value="1"/>
</dbReference>
<evidence type="ECO:0000313" key="4">
    <source>
        <dbReference type="Proteomes" id="UP000654670"/>
    </source>
</evidence>